<comment type="caution">
    <text evidence="1">The sequence shown here is derived from an EMBL/GenBank/DDBJ whole genome shotgun (WGS) entry which is preliminary data.</text>
</comment>
<dbReference type="Proteomes" id="UP000244867">
    <property type="component" value="Unassembled WGS sequence"/>
</dbReference>
<evidence type="ECO:0000313" key="2">
    <source>
        <dbReference type="Proteomes" id="UP000244867"/>
    </source>
</evidence>
<protein>
    <submittedName>
        <fullName evidence="1">Uncharacterized protein</fullName>
    </submittedName>
</protein>
<gene>
    <name evidence="1" type="ORF">C7S10_21870</name>
</gene>
<keyword evidence="2" id="KW-1185">Reference proteome</keyword>
<accession>A0A2R7YR83</accession>
<evidence type="ECO:0000313" key="1">
    <source>
        <dbReference type="EMBL" id="PUA78925.1"/>
    </source>
</evidence>
<proteinExistence type="predicted"/>
<organism evidence="1 2">
    <name type="scientific">Nocardioides currus</name>
    <dbReference type="NCBI Taxonomy" id="2133958"/>
    <lineage>
        <taxon>Bacteria</taxon>
        <taxon>Bacillati</taxon>
        <taxon>Actinomycetota</taxon>
        <taxon>Actinomycetes</taxon>
        <taxon>Propionibacteriales</taxon>
        <taxon>Nocardioidaceae</taxon>
        <taxon>Nocardioides</taxon>
    </lineage>
</organism>
<sequence length="119" mass="13293">MAPLVVNAETMEVGADYEGSPEEDRQRFCDHWSWYSDGHRHAAARRFPYGRYAASVAPDSALRRIRPVVHRNVEYAHIASCLRMKPRQASPLCGEVGSGGPWTEETSYGNALWIKATAS</sequence>
<reference evidence="1 2" key="1">
    <citation type="submission" date="2018-03" db="EMBL/GenBank/DDBJ databases">
        <authorList>
            <person name="Keele B.F."/>
        </authorList>
    </citation>
    <scope>NUCLEOTIDE SEQUENCE [LARGE SCALE GENOMIC DNA]</scope>
    <source>
        <strain evidence="1 2">IB-3</strain>
    </source>
</reference>
<name>A0A2R7YR83_9ACTN</name>
<dbReference type="AlphaFoldDB" id="A0A2R7YR83"/>
<dbReference type="EMBL" id="PYXZ01000018">
    <property type="protein sequence ID" value="PUA78925.1"/>
    <property type="molecule type" value="Genomic_DNA"/>
</dbReference>